<proteinExistence type="predicted"/>
<evidence type="ECO:0000313" key="2">
    <source>
        <dbReference type="Proteomes" id="UP000827976"/>
    </source>
</evidence>
<accession>A0ACB7WH35</accession>
<keyword evidence="2" id="KW-1185">Reference proteome</keyword>
<dbReference type="EMBL" id="CM037014">
    <property type="protein sequence ID" value="KAH7687238.1"/>
    <property type="molecule type" value="Genomic_DNA"/>
</dbReference>
<keyword evidence="1" id="KW-0808">Transferase</keyword>
<keyword evidence="1" id="KW-0418">Kinase</keyword>
<sequence length="197" mass="21394">MASEAVAVKIQEGVAVDAVVPAASETSAQRKILLKSVEGEEFLVDELFARGSKMISNMIDDGFTEGAIPLPNVTAPVLSKVVEYWKHHVGKSETDKDAREFDRAFVKDASSSVLFDIIMAANYLDCKPLLDLACQAVADAIRDMNVEQVRGFFGITNDFTPEEEAAVLEENREWSNALTVTGNGQKESNEGGNIVLP</sequence>
<gene>
    <name evidence="1" type="ORF">IHE45_04G155100</name>
</gene>
<reference evidence="2" key="1">
    <citation type="journal article" date="2022" name="Nat. Commun.">
        <title>Chromosome evolution and the genetic basis of agronomically important traits in greater yam.</title>
        <authorList>
            <person name="Bredeson J.V."/>
            <person name="Lyons J.B."/>
            <person name="Oniyinde I.O."/>
            <person name="Okereke N.R."/>
            <person name="Kolade O."/>
            <person name="Nnabue I."/>
            <person name="Nwadili C.O."/>
            <person name="Hribova E."/>
            <person name="Parker M."/>
            <person name="Nwogha J."/>
            <person name="Shu S."/>
            <person name="Carlson J."/>
            <person name="Kariba R."/>
            <person name="Muthemba S."/>
            <person name="Knop K."/>
            <person name="Barton G.J."/>
            <person name="Sherwood A.V."/>
            <person name="Lopez-Montes A."/>
            <person name="Asiedu R."/>
            <person name="Jamnadass R."/>
            <person name="Muchugi A."/>
            <person name="Goodstein D."/>
            <person name="Egesi C.N."/>
            <person name="Featherston J."/>
            <person name="Asfaw A."/>
            <person name="Simpson G.G."/>
            <person name="Dolezel J."/>
            <person name="Hendre P.S."/>
            <person name="Van Deynze A."/>
            <person name="Kumar P.L."/>
            <person name="Obidiegwu J.E."/>
            <person name="Bhattacharjee R."/>
            <person name="Rokhsar D.S."/>
        </authorList>
    </citation>
    <scope>NUCLEOTIDE SEQUENCE [LARGE SCALE GENOMIC DNA]</scope>
    <source>
        <strain evidence="2">cv. TDa95/00328</strain>
    </source>
</reference>
<comment type="caution">
    <text evidence="1">The sequence shown here is derived from an EMBL/GenBank/DDBJ whole genome shotgun (WGS) entry which is preliminary data.</text>
</comment>
<protein>
    <submittedName>
        <fullName evidence="1">S-phase kinase-associated protein 1</fullName>
    </submittedName>
</protein>
<dbReference type="Proteomes" id="UP000827976">
    <property type="component" value="Chromosome 4"/>
</dbReference>
<evidence type="ECO:0000313" key="1">
    <source>
        <dbReference type="EMBL" id="KAH7687238.1"/>
    </source>
</evidence>
<name>A0ACB7WH35_DIOAL</name>
<organism evidence="1 2">
    <name type="scientific">Dioscorea alata</name>
    <name type="common">Purple yam</name>
    <dbReference type="NCBI Taxonomy" id="55571"/>
    <lineage>
        <taxon>Eukaryota</taxon>
        <taxon>Viridiplantae</taxon>
        <taxon>Streptophyta</taxon>
        <taxon>Embryophyta</taxon>
        <taxon>Tracheophyta</taxon>
        <taxon>Spermatophyta</taxon>
        <taxon>Magnoliopsida</taxon>
        <taxon>Liliopsida</taxon>
        <taxon>Dioscoreales</taxon>
        <taxon>Dioscoreaceae</taxon>
        <taxon>Dioscorea</taxon>
    </lineage>
</organism>